<gene>
    <name evidence="2" type="ORF">HPHI1048_LOCUS3300</name>
</gene>
<feature type="region of interest" description="Disordered" evidence="1">
    <location>
        <begin position="203"/>
        <end position="296"/>
    </location>
</feature>
<feature type="region of interest" description="Disordered" evidence="1">
    <location>
        <begin position="127"/>
        <end position="152"/>
    </location>
</feature>
<feature type="compositionally biased region" description="Basic and acidic residues" evidence="1">
    <location>
        <begin position="269"/>
        <end position="296"/>
    </location>
</feature>
<proteinExistence type="predicted"/>
<feature type="compositionally biased region" description="Polar residues" evidence="1">
    <location>
        <begin position="127"/>
        <end position="139"/>
    </location>
</feature>
<reference evidence="2" key="1">
    <citation type="submission" date="2021-01" db="EMBL/GenBank/DDBJ databases">
        <authorList>
            <person name="Corre E."/>
            <person name="Pelletier E."/>
            <person name="Niang G."/>
            <person name="Scheremetjew M."/>
            <person name="Finn R."/>
            <person name="Kale V."/>
            <person name="Holt S."/>
            <person name="Cochrane G."/>
            <person name="Meng A."/>
            <person name="Brown T."/>
            <person name="Cohen L."/>
        </authorList>
    </citation>
    <scope>NUCLEOTIDE SEQUENCE</scope>
    <source>
        <strain evidence="2">CCMP325</strain>
    </source>
</reference>
<sequence length="296" mass="30546">MEGYGSASLWPQGSAPQGGFGGLTNDNFVGGFQGGLDASPQLWNQNNQPKMPPNSMQPAGFGSFVPQLRLGNTSAPPFVPMVDANKSSIASSVGNANAKRPNLAWDGILGPNGVQAQGSESSINALSTMSTLNNPSGSQVRKPGVAESTEGGPMNARQILQAAQKLENALMNGWITPEQAQEQASKFQAMLTKVNTQPVQDFGSPAVAQGLPSFDSAKVPAIPNGKRSRDSDSDLDGSDSDFSDDDDSDTNTKKAKGRGGGGRGGRGRGRGEGGRAARGSGEGRGRGRGGRDQGSW</sequence>
<protein>
    <submittedName>
        <fullName evidence="2">Uncharacterized protein</fullName>
    </submittedName>
</protein>
<feature type="compositionally biased region" description="Acidic residues" evidence="1">
    <location>
        <begin position="233"/>
        <end position="249"/>
    </location>
</feature>
<accession>A0A7S0E1Y6</accession>
<organism evidence="2">
    <name type="scientific">Hanusia phi</name>
    <dbReference type="NCBI Taxonomy" id="3032"/>
    <lineage>
        <taxon>Eukaryota</taxon>
        <taxon>Cryptophyceae</taxon>
        <taxon>Pyrenomonadales</taxon>
        <taxon>Geminigeraceae</taxon>
        <taxon>Hanusia</taxon>
    </lineage>
</organism>
<dbReference type="AlphaFoldDB" id="A0A7S0E1Y6"/>
<evidence type="ECO:0000313" key="2">
    <source>
        <dbReference type="EMBL" id="CAD8470960.1"/>
    </source>
</evidence>
<dbReference type="EMBL" id="HBEO01004621">
    <property type="protein sequence ID" value="CAD8470960.1"/>
    <property type="molecule type" value="Transcribed_RNA"/>
</dbReference>
<name>A0A7S0E1Y6_9CRYP</name>
<evidence type="ECO:0000256" key="1">
    <source>
        <dbReference type="SAM" id="MobiDB-lite"/>
    </source>
</evidence>
<feature type="region of interest" description="Disordered" evidence="1">
    <location>
        <begin position="1"/>
        <end position="21"/>
    </location>
</feature>